<dbReference type="OrthoDB" id="9767746at2"/>
<name>A0A0M3URZ0_9FUSO</name>
<protein>
    <submittedName>
        <fullName evidence="1">Transposase</fullName>
    </submittedName>
</protein>
<dbReference type="SUPFAM" id="SSF53098">
    <property type="entry name" value="Ribonuclease H-like"/>
    <property type="match status" value="1"/>
</dbReference>
<reference evidence="1 2" key="1">
    <citation type="submission" date="2015-09" db="EMBL/GenBank/DDBJ databases">
        <authorList>
            <person name="Jackson K.R."/>
            <person name="Lunt B.L."/>
            <person name="Fisher J.N.B."/>
            <person name="Gardner A.V."/>
            <person name="Bailey M.E."/>
            <person name="Deus L.M."/>
            <person name="Earl A.S."/>
            <person name="Gibby P.D."/>
            <person name="Hartmann K.A."/>
            <person name="Liu J.E."/>
            <person name="Manci A.M."/>
            <person name="Nielsen D.A."/>
            <person name="Solomon M.B."/>
            <person name="Breakwell D.P."/>
            <person name="Burnett S.H."/>
            <person name="Grose J.H."/>
        </authorList>
    </citation>
    <scope>NUCLEOTIDE SEQUENCE [LARGE SCALE GENOMIC DNA]</scope>
    <source>
        <strain evidence="1 2">KCOM 1279</strain>
    </source>
</reference>
<dbReference type="PANTHER" id="PTHR34614">
    <property type="match status" value="1"/>
</dbReference>
<proteinExistence type="predicted"/>
<accession>A0A0M3URZ0</accession>
<dbReference type="AlphaFoldDB" id="A0A0M3URZ0"/>
<evidence type="ECO:0000313" key="2">
    <source>
        <dbReference type="Proteomes" id="UP000063147"/>
    </source>
</evidence>
<evidence type="ECO:0000313" key="1">
    <source>
        <dbReference type="EMBL" id="ALF17459.1"/>
    </source>
</evidence>
<dbReference type="EMBL" id="CP012713">
    <property type="protein sequence ID" value="ALF17459.1"/>
    <property type="molecule type" value="Genomic_DNA"/>
</dbReference>
<dbReference type="NCBIfam" id="NF033559">
    <property type="entry name" value="transpos_IS1634"/>
    <property type="match status" value="1"/>
</dbReference>
<gene>
    <name evidence="1" type="ORF">RN98_04495</name>
</gene>
<organism evidence="1">
    <name type="scientific">Fusobacterium animalis</name>
    <dbReference type="NCBI Taxonomy" id="76859"/>
    <lineage>
        <taxon>Bacteria</taxon>
        <taxon>Fusobacteriati</taxon>
        <taxon>Fusobacteriota</taxon>
        <taxon>Fusobacteriia</taxon>
        <taxon>Fusobacteriales</taxon>
        <taxon>Fusobacteriaceae</taxon>
        <taxon>Fusobacterium</taxon>
    </lineage>
</organism>
<dbReference type="Proteomes" id="UP000063147">
    <property type="component" value="Chromosome"/>
</dbReference>
<dbReference type="PANTHER" id="PTHR34614:SF2">
    <property type="entry name" value="TRANSPOSASE IS4-LIKE DOMAIN-CONTAINING PROTEIN"/>
    <property type="match status" value="1"/>
</dbReference>
<dbReference type="RefSeq" id="WP_060675977.1">
    <property type="nucleotide sequence ID" value="NZ_CP012713.1"/>
</dbReference>
<sequence>MAYIRKMKNKEGRIYVYLVEGYRENGKVKSRILKKYGYLNELEAQESGIFEKLKKEAKEGKLVDKKILDVSFSLDVPIYAPDKSYGWKILDDIFNTLALDKFFKSHQRNRLKTDISKVTKLLVFQRILNPSSKFATVFSQTDLFGDWNIPINSVYRYLEELDALKEDIQNYLHKQICKLRNRTASLVFYDVTNYYFETDTLDEITIDGTGKILTEGLRQRGPSKEHRPKPIIQLGLFMDMEGIPISYKLFRGNQIDPITYLPAVKEVKKQFGIERMIVVADKAMNSKTNVSKMFKQGDGWLFSQKHRGKRGAPKDIQDKILETEGWQFNEEMTFAKKSYLRQRRLGNKKDDPVVKEKVLITWSKKYADREKIRRDGALEYASKLTNAELFRQTSKKGGKKYLDVTYCNPETGEILPYSPIICIDQEEVDFDAQFDGINVLVTSEIDMSDERILESYKELSKIEDCFRITKTDLESRPVYVHKETRIQGHFLTCFLALMHLRLLQNRINWQLSTEKLIIAMNSAKATKIKDGYYRLQENAEMKELNKLLGIDWKKGIVKLEELNNYGKHSYTTEKIGKEEV</sequence>
<dbReference type="InterPro" id="IPR012337">
    <property type="entry name" value="RNaseH-like_sf"/>
</dbReference>
<dbReference type="PATRIC" id="fig|76859.3.peg.893"/>
<dbReference type="InterPro" id="IPR047654">
    <property type="entry name" value="IS1634_transpos"/>
</dbReference>